<keyword evidence="1" id="KW-0812">Transmembrane</keyword>
<feature type="transmembrane region" description="Helical" evidence="1">
    <location>
        <begin position="24"/>
        <end position="44"/>
    </location>
</feature>
<comment type="caution">
    <text evidence="2">The sequence shown here is derived from an EMBL/GenBank/DDBJ whole genome shotgun (WGS) entry which is preliminary data.</text>
</comment>
<evidence type="ECO:0000313" key="2">
    <source>
        <dbReference type="EMBL" id="TDT82023.1"/>
    </source>
</evidence>
<keyword evidence="1" id="KW-1133">Transmembrane helix</keyword>
<accession>A0AA94PKG2</accession>
<dbReference type="Proteomes" id="UP000295506">
    <property type="component" value="Unassembled WGS sequence"/>
</dbReference>
<feature type="non-terminal residue" evidence="2">
    <location>
        <position position="46"/>
    </location>
</feature>
<dbReference type="EMBL" id="SOBK01000018">
    <property type="protein sequence ID" value="TDT82023.1"/>
    <property type="molecule type" value="Genomic_DNA"/>
</dbReference>
<organism evidence="2 3">
    <name type="scientific">Pseudodesulfovibrio indicus</name>
    <dbReference type="NCBI Taxonomy" id="1716143"/>
    <lineage>
        <taxon>Bacteria</taxon>
        <taxon>Pseudomonadati</taxon>
        <taxon>Thermodesulfobacteriota</taxon>
        <taxon>Desulfovibrionia</taxon>
        <taxon>Desulfovibrionales</taxon>
        <taxon>Desulfovibrionaceae</taxon>
    </lineage>
</organism>
<name>A0AA94PKG2_9BACT</name>
<proteinExistence type="predicted"/>
<sequence length="46" mass="4969">MFSRPLPNDNPKGATMNFLPDNDILTLLSGATLAVKLVMLFLGCMS</sequence>
<gene>
    <name evidence="2" type="ORF">EDC59_11842</name>
</gene>
<evidence type="ECO:0000256" key="1">
    <source>
        <dbReference type="SAM" id="Phobius"/>
    </source>
</evidence>
<protein>
    <submittedName>
        <fullName evidence="2">Uncharacterized protein</fullName>
    </submittedName>
</protein>
<evidence type="ECO:0000313" key="3">
    <source>
        <dbReference type="Proteomes" id="UP000295506"/>
    </source>
</evidence>
<dbReference type="AlphaFoldDB" id="A0AA94PKG2"/>
<reference evidence="2 3" key="1">
    <citation type="submission" date="2019-03" db="EMBL/GenBank/DDBJ databases">
        <title>Genomic Encyclopedia of Type Strains, Phase IV (KMG-IV): sequencing the most valuable type-strain genomes for metagenomic binning, comparative biology and taxonomic classification.</title>
        <authorList>
            <person name="Goeker M."/>
        </authorList>
    </citation>
    <scope>NUCLEOTIDE SEQUENCE [LARGE SCALE GENOMIC DNA]</scope>
    <source>
        <strain evidence="2 3">DSM 101483</strain>
    </source>
</reference>
<keyword evidence="1" id="KW-0472">Membrane</keyword>